<protein>
    <submittedName>
        <fullName evidence="1">Uncharacterized protein</fullName>
    </submittedName>
</protein>
<dbReference type="Proteomes" id="UP000828048">
    <property type="component" value="Chromosome 4"/>
</dbReference>
<accession>A0ACB7Z7W6</accession>
<sequence>MGGLMKGQSGGRGRQYGLMLILAFGAAMLGVMAIHKLRERRILNLLVKEKDRELFSLQYLLQKEKEEKKEAKRKTEEMRAKLYSLRAEKMELDSKILEMQSTISSLQDEQRTIGSALEEKQNEIKLMREKEAETDKENAQVVALTETLKQREDEIQDLKNRLQNSVQVLSVSTDDPSKQAANLTKTDTWSEQHEASGLKEESEYERTNGAGESLNESTTHQEGDTSTSGESRGEEGRGLSDMNEITGGHLQNGADDVQGQKISDTNEITYEHSQENIGEVQGQKISDPNEITGEHMENSTDEVQGEKIKDLQDSGMQEDKTNENKVETMANQGDNSRTQDETTHNDTNETTEGKADGIGGVAEVENVSSQGDTSQQLEMNAAGETKLEMPDNSQDSVGHGAEQSITLARNKYMKLRDAELQKLDIHGGNHESGQESENTEVDSNHQQGESMEVKNEDGVRLDGADGNNSGKDVEGAVVFADQSEKDGNNNINQQMERVQEVEYENLEKPNETAADADKQKSDELQQSGENDSAIQQKTENWDRDKADQNSGENDSAVQQKTEMRDGDKADQNSQEAGESEVAGTRDTETDFRESRDEAEEDKESGEETDELEF</sequence>
<comment type="caution">
    <text evidence="1">The sequence shown here is derived from an EMBL/GenBank/DDBJ whole genome shotgun (WGS) entry which is preliminary data.</text>
</comment>
<proteinExistence type="predicted"/>
<reference evidence="1 2" key="1">
    <citation type="journal article" date="2021" name="Hortic Res">
        <title>High-quality reference genome and annotation aids understanding of berry development for evergreen blueberry (Vaccinium darrowii).</title>
        <authorList>
            <person name="Yu J."/>
            <person name="Hulse-Kemp A.M."/>
            <person name="Babiker E."/>
            <person name="Staton M."/>
        </authorList>
    </citation>
    <scope>NUCLEOTIDE SEQUENCE [LARGE SCALE GENOMIC DNA]</scope>
    <source>
        <strain evidence="2">cv. NJ 8807/NJ 8810</strain>
        <tissue evidence="1">Young leaf</tissue>
    </source>
</reference>
<organism evidence="1 2">
    <name type="scientific">Vaccinium darrowii</name>
    <dbReference type="NCBI Taxonomy" id="229202"/>
    <lineage>
        <taxon>Eukaryota</taxon>
        <taxon>Viridiplantae</taxon>
        <taxon>Streptophyta</taxon>
        <taxon>Embryophyta</taxon>
        <taxon>Tracheophyta</taxon>
        <taxon>Spermatophyta</taxon>
        <taxon>Magnoliopsida</taxon>
        <taxon>eudicotyledons</taxon>
        <taxon>Gunneridae</taxon>
        <taxon>Pentapetalae</taxon>
        <taxon>asterids</taxon>
        <taxon>Ericales</taxon>
        <taxon>Ericaceae</taxon>
        <taxon>Vaccinioideae</taxon>
        <taxon>Vaccinieae</taxon>
        <taxon>Vaccinium</taxon>
    </lineage>
</organism>
<keyword evidence="2" id="KW-1185">Reference proteome</keyword>
<gene>
    <name evidence="1" type="ORF">Vadar_027167</name>
</gene>
<name>A0ACB7Z7W6_9ERIC</name>
<evidence type="ECO:0000313" key="2">
    <source>
        <dbReference type="Proteomes" id="UP000828048"/>
    </source>
</evidence>
<dbReference type="EMBL" id="CM037154">
    <property type="protein sequence ID" value="KAH7861511.1"/>
    <property type="molecule type" value="Genomic_DNA"/>
</dbReference>
<evidence type="ECO:0000313" key="1">
    <source>
        <dbReference type="EMBL" id="KAH7861511.1"/>
    </source>
</evidence>